<feature type="transmembrane region" description="Helical" evidence="8">
    <location>
        <begin position="354"/>
        <end position="376"/>
    </location>
</feature>
<organism evidence="9 10">
    <name type="scientific">Oculimacula yallundae</name>
    <dbReference type="NCBI Taxonomy" id="86028"/>
    <lineage>
        <taxon>Eukaryota</taxon>
        <taxon>Fungi</taxon>
        <taxon>Dikarya</taxon>
        <taxon>Ascomycota</taxon>
        <taxon>Pezizomycotina</taxon>
        <taxon>Leotiomycetes</taxon>
        <taxon>Helotiales</taxon>
        <taxon>Ploettnerulaceae</taxon>
        <taxon>Oculimacula</taxon>
    </lineage>
</organism>
<dbReference type="Proteomes" id="UP001595075">
    <property type="component" value="Unassembled WGS sequence"/>
</dbReference>
<evidence type="ECO:0000256" key="7">
    <source>
        <dbReference type="ARBA" id="ARBA00023136"/>
    </source>
</evidence>
<keyword evidence="4 8" id="KW-0812">Transmembrane</keyword>
<protein>
    <submittedName>
        <fullName evidence="9">Uncharacterized protein</fullName>
    </submittedName>
</protein>
<comment type="caution">
    <text evidence="9">The sequence shown here is derived from an EMBL/GenBank/DDBJ whole genome shotgun (WGS) entry which is preliminary data.</text>
</comment>
<evidence type="ECO:0000313" key="10">
    <source>
        <dbReference type="Proteomes" id="UP001595075"/>
    </source>
</evidence>
<keyword evidence="10" id="KW-1185">Reference proteome</keyword>
<evidence type="ECO:0000256" key="3">
    <source>
        <dbReference type="ARBA" id="ARBA00022475"/>
    </source>
</evidence>
<evidence type="ECO:0000256" key="1">
    <source>
        <dbReference type="ARBA" id="ARBA00004651"/>
    </source>
</evidence>
<name>A0ABR4CU16_9HELO</name>
<keyword evidence="2" id="KW-0813">Transport</keyword>
<dbReference type="PANTHER" id="PTHR33281">
    <property type="entry name" value="UPF0187 PROTEIN YNEE"/>
    <property type="match status" value="1"/>
</dbReference>
<reference evidence="9 10" key="1">
    <citation type="journal article" date="2024" name="Commun. Biol.">
        <title>Comparative genomic analysis of thermophilic fungi reveals convergent evolutionary adaptations and gene losses.</title>
        <authorList>
            <person name="Steindorff A.S."/>
            <person name="Aguilar-Pontes M.V."/>
            <person name="Robinson A.J."/>
            <person name="Andreopoulos B."/>
            <person name="LaButti K."/>
            <person name="Kuo A."/>
            <person name="Mondo S."/>
            <person name="Riley R."/>
            <person name="Otillar R."/>
            <person name="Haridas S."/>
            <person name="Lipzen A."/>
            <person name="Grimwood J."/>
            <person name="Schmutz J."/>
            <person name="Clum A."/>
            <person name="Reid I.D."/>
            <person name="Moisan M.C."/>
            <person name="Butler G."/>
            <person name="Nguyen T.T.M."/>
            <person name="Dewar K."/>
            <person name="Conant G."/>
            <person name="Drula E."/>
            <person name="Henrissat B."/>
            <person name="Hansel C."/>
            <person name="Singer S."/>
            <person name="Hutchinson M.I."/>
            <person name="de Vries R.P."/>
            <person name="Natvig D.O."/>
            <person name="Powell A.J."/>
            <person name="Tsang A."/>
            <person name="Grigoriev I.V."/>
        </authorList>
    </citation>
    <scope>NUCLEOTIDE SEQUENCE [LARGE SCALE GENOMIC DNA]</scope>
    <source>
        <strain evidence="9 10">CBS 494.80</strain>
    </source>
</reference>
<keyword evidence="3" id="KW-1003">Cell membrane</keyword>
<keyword evidence="5 8" id="KW-1133">Transmembrane helix</keyword>
<dbReference type="EMBL" id="JAZHXI010000003">
    <property type="protein sequence ID" value="KAL2073067.1"/>
    <property type="molecule type" value="Genomic_DNA"/>
</dbReference>
<evidence type="ECO:0000256" key="2">
    <source>
        <dbReference type="ARBA" id="ARBA00022448"/>
    </source>
</evidence>
<feature type="transmembrane region" description="Helical" evidence="8">
    <location>
        <begin position="330"/>
        <end position="348"/>
    </location>
</feature>
<feature type="transmembrane region" description="Helical" evidence="8">
    <location>
        <begin position="97"/>
        <end position="117"/>
    </location>
</feature>
<gene>
    <name evidence="9" type="ORF">VTL71DRAFT_10391</name>
</gene>
<keyword evidence="6" id="KW-0406">Ion transport</keyword>
<evidence type="ECO:0000256" key="5">
    <source>
        <dbReference type="ARBA" id="ARBA00022989"/>
    </source>
</evidence>
<evidence type="ECO:0000256" key="6">
    <source>
        <dbReference type="ARBA" id="ARBA00023065"/>
    </source>
</evidence>
<sequence>MSEDAAPADKSGGNATAHVDAIHHYDIPQNNASRRSTWTKDMTDVHVSGTQTPMSAMNRMSRLEPGLEDYFVGPRNMDGHSKLPYFMRMHGSVTPRMLLPLAMIGGWATCITCISRFVHSLAVNTLLLTVLGFVVGLALSFRSTTAYERYSDGRKAWATLSVQARNLARIIWVHVDERPEFAKEDLLSKITAINLILAFAISLKHKLRFEPYAHYPDINSLISHLDTFALAAHKESNTVEPKQSPWKRIGVYLGVPFAESNPRKVVKRADRPLGNLPLEILTYIASYIEEVTVNGTLKNAVITGQVMTAVSTLTDTQSSAERVLTTPLPIGYNILISQIVLLYVYLLPFQLIGALGWITIPGTIAAAYIILGLAAIGNELENPFGNDVNDLPLDDYCRELSSELDTLTSVPAPRFGDVVRGCGGKTENKVLWPLSEGGFDSWNSRSVRDIRSALKSKVLAGGAKLSTSDGSTVTV</sequence>
<dbReference type="Pfam" id="PF25539">
    <property type="entry name" value="Bestrophin_2"/>
    <property type="match status" value="2"/>
</dbReference>
<keyword evidence="7 8" id="KW-0472">Membrane</keyword>
<dbReference type="PANTHER" id="PTHR33281:SF19">
    <property type="entry name" value="VOLTAGE-DEPENDENT ANION CHANNEL-FORMING PROTEIN YNEE"/>
    <property type="match status" value="1"/>
</dbReference>
<evidence type="ECO:0000256" key="4">
    <source>
        <dbReference type="ARBA" id="ARBA00022692"/>
    </source>
</evidence>
<dbReference type="InterPro" id="IPR044669">
    <property type="entry name" value="YneE/VCCN1/2-like"/>
</dbReference>
<feature type="transmembrane region" description="Helical" evidence="8">
    <location>
        <begin position="123"/>
        <end position="141"/>
    </location>
</feature>
<accession>A0ABR4CU16</accession>
<proteinExistence type="predicted"/>
<comment type="subcellular location">
    <subcellularLocation>
        <location evidence="1">Cell membrane</location>
        <topology evidence="1">Multi-pass membrane protein</topology>
    </subcellularLocation>
</comment>
<evidence type="ECO:0000256" key="8">
    <source>
        <dbReference type="SAM" id="Phobius"/>
    </source>
</evidence>
<evidence type="ECO:0000313" key="9">
    <source>
        <dbReference type="EMBL" id="KAL2073067.1"/>
    </source>
</evidence>